<gene>
    <name evidence="1" type="ORF">scyTo_0017873</name>
</gene>
<comment type="caution">
    <text evidence="1">The sequence shown here is derived from an EMBL/GenBank/DDBJ whole genome shotgun (WGS) entry which is preliminary data.</text>
</comment>
<dbReference type="STRING" id="75743.A0A401Q1P9"/>
<dbReference type="Proteomes" id="UP000288216">
    <property type="component" value="Unassembled WGS sequence"/>
</dbReference>
<evidence type="ECO:0000313" key="2">
    <source>
        <dbReference type="Proteomes" id="UP000288216"/>
    </source>
</evidence>
<dbReference type="EMBL" id="BFAA01011967">
    <property type="protein sequence ID" value="GCB79315.1"/>
    <property type="molecule type" value="Genomic_DNA"/>
</dbReference>
<proteinExistence type="predicted"/>
<dbReference type="OrthoDB" id="5877963at2759"/>
<feature type="non-terminal residue" evidence="1">
    <location>
        <position position="1"/>
    </location>
</feature>
<sequence length="102" mass="11301">RDRMRTSVNVVGDSFGAGIVFHLSKEELANIDAQHAQADNEKLIKSVFTRDGTKTFQESYSNPSNYSGNNIVQTEDGKVTMAKNGTAADYTIVEEEPWNQES</sequence>
<reference evidence="1 2" key="1">
    <citation type="journal article" date="2018" name="Nat. Ecol. Evol.">
        <title>Shark genomes provide insights into elasmobranch evolution and the origin of vertebrates.</title>
        <authorList>
            <person name="Hara Y"/>
            <person name="Yamaguchi K"/>
            <person name="Onimaru K"/>
            <person name="Kadota M"/>
            <person name="Koyanagi M"/>
            <person name="Keeley SD"/>
            <person name="Tatsumi K"/>
            <person name="Tanaka K"/>
            <person name="Motone F"/>
            <person name="Kageyama Y"/>
            <person name="Nozu R"/>
            <person name="Adachi N"/>
            <person name="Nishimura O"/>
            <person name="Nakagawa R"/>
            <person name="Tanegashima C"/>
            <person name="Kiyatake I"/>
            <person name="Matsumoto R"/>
            <person name="Murakumo K"/>
            <person name="Nishida K"/>
            <person name="Terakita A"/>
            <person name="Kuratani S"/>
            <person name="Sato K"/>
            <person name="Hyodo S Kuraku.S."/>
        </authorList>
    </citation>
    <scope>NUCLEOTIDE SEQUENCE [LARGE SCALE GENOMIC DNA]</scope>
</reference>
<dbReference type="AlphaFoldDB" id="A0A401Q1P9"/>
<organism evidence="1 2">
    <name type="scientific">Scyliorhinus torazame</name>
    <name type="common">Cloudy catshark</name>
    <name type="synonym">Catulus torazame</name>
    <dbReference type="NCBI Taxonomy" id="75743"/>
    <lineage>
        <taxon>Eukaryota</taxon>
        <taxon>Metazoa</taxon>
        <taxon>Chordata</taxon>
        <taxon>Craniata</taxon>
        <taxon>Vertebrata</taxon>
        <taxon>Chondrichthyes</taxon>
        <taxon>Elasmobranchii</taxon>
        <taxon>Galeomorphii</taxon>
        <taxon>Galeoidea</taxon>
        <taxon>Carcharhiniformes</taxon>
        <taxon>Scyliorhinidae</taxon>
        <taxon>Scyliorhinus</taxon>
    </lineage>
</organism>
<evidence type="ECO:0008006" key="3">
    <source>
        <dbReference type="Google" id="ProtNLM"/>
    </source>
</evidence>
<accession>A0A401Q1P9</accession>
<keyword evidence="2" id="KW-1185">Reference proteome</keyword>
<protein>
    <recommendedName>
        <fullName evidence="3">Amino acid transporter</fullName>
    </recommendedName>
</protein>
<evidence type="ECO:0000313" key="1">
    <source>
        <dbReference type="EMBL" id="GCB79315.1"/>
    </source>
</evidence>
<name>A0A401Q1P9_SCYTO</name>